<name>A0A507C9N3_9FUNG</name>
<sequence>MTWQETVKTVQARRASQIPPQWRVSASELALLNDLNTIEWVCTKLTPRELTITNEASATALAHKIANREYTSVEVTKAFCHRAVLVHQATNCLTEIFCEEAYARAQYCDDYLAKNNRTLGPLHGVPVSIKENIDVAGKMTS</sequence>
<dbReference type="OrthoDB" id="6428749at2759"/>
<evidence type="ECO:0000259" key="3">
    <source>
        <dbReference type="Pfam" id="PF01425"/>
    </source>
</evidence>
<evidence type="ECO:0000256" key="1">
    <source>
        <dbReference type="ARBA" id="ARBA00009199"/>
    </source>
</evidence>
<reference evidence="4 5" key="1">
    <citation type="journal article" date="2019" name="Sci. Rep.">
        <title>Comparative genomics of chytrid fungi reveal insights into the obligate biotrophic and pathogenic lifestyle of Synchytrium endobioticum.</title>
        <authorList>
            <person name="van de Vossenberg B.T.L.H."/>
            <person name="Warris S."/>
            <person name="Nguyen H.D.T."/>
            <person name="van Gent-Pelzer M.P.E."/>
            <person name="Joly D.L."/>
            <person name="van de Geest H.C."/>
            <person name="Bonants P.J.M."/>
            <person name="Smith D.S."/>
            <person name="Levesque C.A."/>
            <person name="van der Lee T.A.J."/>
        </authorList>
    </citation>
    <scope>NUCLEOTIDE SEQUENCE [LARGE SCALE GENOMIC DNA]</scope>
    <source>
        <strain evidence="4 5">JEL517</strain>
    </source>
</reference>
<feature type="domain" description="Amidase" evidence="3">
    <location>
        <begin position="74"/>
        <end position="141"/>
    </location>
</feature>
<dbReference type="PANTHER" id="PTHR46072:SF11">
    <property type="entry name" value="AMIDASE-RELATED"/>
    <property type="match status" value="1"/>
</dbReference>
<keyword evidence="5" id="KW-1185">Reference proteome</keyword>
<evidence type="ECO:0000313" key="4">
    <source>
        <dbReference type="EMBL" id="TPX34684.1"/>
    </source>
</evidence>
<comment type="similarity">
    <text evidence="1">Belongs to the amidase family.</text>
</comment>
<accession>A0A507C9N3</accession>
<evidence type="ECO:0000256" key="2">
    <source>
        <dbReference type="ARBA" id="ARBA00022801"/>
    </source>
</evidence>
<dbReference type="AlphaFoldDB" id="A0A507C9N3"/>
<keyword evidence="2" id="KW-0378">Hydrolase</keyword>
<dbReference type="Proteomes" id="UP000319731">
    <property type="component" value="Unassembled WGS sequence"/>
</dbReference>
<protein>
    <submittedName>
        <fullName evidence="4">Glutaminyl-tRNA synthase (Glutamine-hydrolysing)</fullName>
    </submittedName>
</protein>
<dbReference type="EMBL" id="QEAO01000012">
    <property type="protein sequence ID" value="TPX34684.1"/>
    <property type="molecule type" value="Genomic_DNA"/>
</dbReference>
<dbReference type="SUPFAM" id="SSF75304">
    <property type="entry name" value="Amidase signature (AS) enzymes"/>
    <property type="match status" value="1"/>
</dbReference>
<dbReference type="Gene3D" id="3.90.1300.10">
    <property type="entry name" value="Amidase signature (AS) domain"/>
    <property type="match status" value="1"/>
</dbReference>
<dbReference type="InterPro" id="IPR023631">
    <property type="entry name" value="Amidase_dom"/>
</dbReference>
<dbReference type="GeneID" id="42003965"/>
<organism evidence="4 5">
    <name type="scientific">Synchytrium microbalum</name>
    <dbReference type="NCBI Taxonomy" id="1806994"/>
    <lineage>
        <taxon>Eukaryota</taxon>
        <taxon>Fungi</taxon>
        <taxon>Fungi incertae sedis</taxon>
        <taxon>Chytridiomycota</taxon>
        <taxon>Chytridiomycota incertae sedis</taxon>
        <taxon>Chytridiomycetes</taxon>
        <taxon>Synchytriales</taxon>
        <taxon>Synchytriaceae</taxon>
        <taxon>Synchytrium</taxon>
    </lineage>
</organism>
<dbReference type="STRING" id="1806994.A0A507C9N3"/>
<dbReference type="RefSeq" id="XP_031025362.1">
    <property type="nucleotide sequence ID" value="XM_031168668.1"/>
</dbReference>
<dbReference type="Pfam" id="PF01425">
    <property type="entry name" value="Amidase"/>
    <property type="match status" value="1"/>
</dbReference>
<dbReference type="GO" id="GO:0016787">
    <property type="term" value="F:hydrolase activity"/>
    <property type="evidence" value="ECO:0007669"/>
    <property type="project" value="UniProtKB-KW"/>
</dbReference>
<evidence type="ECO:0000313" key="5">
    <source>
        <dbReference type="Proteomes" id="UP000319731"/>
    </source>
</evidence>
<gene>
    <name evidence="4" type="ORF">SmJEL517_g02740</name>
</gene>
<dbReference type="PANTHER" id="PTHR46072">
    <property type="entry name" value="AMIDASE-RELATED-RELATED"/>
    <property type="match status" value="1"/>
</dbReference>
<proteinExistence type="inferred from homology"/>
<dbReference type="InterPro" id="IPR036928">
    <property type="entry name" value="AS_sf"/>
</dbReference>
<comment type="caution">
    <text evidence="4">The sequence shown here is derived from an EMBL/GenBank/DDBJ whole genome shotgun (WGS) entry which is preliminary data.</text>
</comment>